<dbReference type="PhylomeDB" id="A0A169X7A6"/>
<dbReference type="AlphaFoldDB" id="A0A169X7A6"/>
<feature type="compositionally biased region" description="Basic and acidic residues" evidence="1">
    <location>
        <begin position="103"/>
        <end position="116"/>
    </location>
</feature>
<evidence type="ECO:0000256" key="1">
    <source>
        <dbReference type="SAM" id="MobiDB-lite"/>
    </source>
</evidence>
<dbReference type="Proteomes" id="UP000076449">
    <property type="component" value="Chromosome I"/>
</dbReference>
<accession>A0A169X7A6</accession>
<protein>
    <submittedName>
        <fullName evidence="2">Uncharacterized protein</fullName>
    </submittedName>
</protein>
<reference evidence="2" key="1">
    <citation type="journal article" date="2014" name="Genome Announc.">
        <title>Complete sequencing and chromosome-scale genome assembly of the industrial progenitor strain P2niaD18 from the penicillin producer Penicillium chrysogenum.</title>
        <authorList>
            <person name="Specht T."/>
            <person name="Dahlmann T.A."/>
            <person name="Zadra I."/>
            <person name="Kurnsteiner H."/>
            <person name="Kuck U."/>
        </authorList>
    </citation>
    <scope>NUCLEOTIDE SEQUENCE [LARGE SCALE GENOMIC DNA]</scope>
    <source>
        <strain evidence="2">P2niaD18</strain>
    </source>
</reference>
<feature type="region of interest" description="Disordered" evidence="1">
    <location>
        <begin position="54"/>
        <end position="145"/>
    </location>
</feature>
<evidence type="ECO:0000313" key="2">
    <source>
        <dbReference type="EMBL" id="KZN90501.1"/>
    </source>
</evidence>
<feature type="compositionally biased region" description="Basic and acidic residues" evidence="1">
    <location>
        <begin position="136"/>
        <end position="145"/>
    </location>
</feature>
<name>A0A169X7A6_PENCH</name>
<sequence>MTKITWNEKADAKLLAGILAISPNPIDFNALAAYMGDGVTVSAIRHRISRLRAKATELNDEGASSTPASPTAKRKRSTPKKSAKGAAAQSKGADTESGGEGPAPKDEGTDAKEAKNKKLKTKHKDTEDDPFLDSSLSKEKDTSDI</sequence>
<dbReference type="EMBL" id="CM002798">
    <property type="protein sequence ID" value="KZN90501.1"/>
    <property type="molecule type" value="Genomic_DNA"/>
</dbReference>
<proteinExistence type="predicted"/>
<organism evidence="2">
    <name type="scientific">Penicillium chrysogenum</name>
    <name type="common">Penicillium notatum</name>
    <dbReference type="NCBI Taxonomy" id="5076"/>
    <lineage>
        <taxon>Eukaryota</taxon>
        <taxon>Fungi</taxon>
        <taxon>Dikarya</taxon>
        <taxon>Ascomycota</taxon>
        <taxon>Pezizomycotina</taxon>
        <taxon>Eurotiomycetes</taxon>
        <taxon>Eurotiomycetidae</taxon>
        <taxon>Eurotiales</taxon>
        <taxon>Aspergillaceae</taxon>
        <taxon>Penicillium</taxon>
        <taxon>Penicillium chrysogenum species complex</taxon>
    </lineage>
</organism>
<feature type="compositionally biased region" description="Basic residues" evidence="1">
    <location>
        <begin position="72"/>
        <end position="83"/>
    </location>
</feature>
<gene>
    <name evidence="2" type="ORF">EN45_006180</name>
</gene>